<dbReference type="InterPro" id="IPR016962">
    <property type="entry name" value="Dehydrase_ECs4332_prd"/>
</dbReference>
<proteinExistence type="predicted"/>
<gene>
    <name evidence="2" type="ORF">L3081_03330</name>
</gene>
<organism evidence="2 3">
    <name type="scientific">Colwellia maritima</name>
    <dbReference type="NCBI Taxonomy" id="2912588"/>
    <lineage>
        <taxon>Bacteria</taxon>
        <taxon>Pseudomonadati</taxon>
        <taxon>Pseudomonadota</taxon>
        <taxon>Gammaproteobacteria</taxon>
        <taxon>Alteromonadales</taxon>
        <taxon>Colwelliaceae</taxon>
        <taxon>Colwellia</taxon>
    </lineage>
</organism>
<dbReference type="SUPFAM" id="SSF54637">
    <property type="entry name" value="Thioesterase/thiol ester dehydrase-isomerase"/>
    <property type="match status" value="1"/>
</dbReference>
<accession>A0ABS9WXH6</accession>
<comment type="caution">
    <text evidence="2">The sequence shown here is derived from an EMBL/GenBank/DDBJ whole genome shotgun (WGS) entry which is preliminary data.</text>
</comment>
<dbReference type="Proteomes" id="UP001139646">
    <property type="component" value="Unassembled WGS sequence"/>
</dbReference>
<dbReference type="Gene3D" id="3.10.129.10">
    <property type="entry name" value="Hotdog Thioesterase"/>
    <property type="match status" value="1"/>
</dbReference>
<evidence type="ECO:0000313" key="2">
    <source>
        <dbReference type="EMBL" id="MCI2282610.1"/>
    </source>
</evidence>
<dbReference type="InterPro" id="IPR054545">
    <property type="entry name" value="ApeI-like"/>
</dbReference>
<dbReference type="RefSeq" id="WP_242283461.1">
    <property type="nucleotide sequence ID" value="NZ_JAKKSL010000001.1"/>
</dbReference>
<sequence>MFIIFGHFPNAPILAGVVQVHWALHYLNEYFNMQVSDYKAIDALKFQVIIAPNSQVNLCLKKINDHKFSFSYRSENGSHSSGRVVYQ</sequence>
<keyword evidence="3" id="KW-1185">Reference proteome</keyword>
<evidence type="ECO:0000313" key="3">
    <source>
        <dbReference type="Proteomes" id="UP001139646"/>
    </source>
</evidence>
<dbReference type="Pfam" id="PF22818">
    <property type="entry name" value="ApeI-like"/>
    <property type="match status" value="1"/>
</dbReference>
<dbReference type="PIRSF" id="PIRSF030962">
    <property type="entry name" value="Dehydrase_ECs4332_prd"/>
    <property type="match status" value="1"/>
</dbReference>
<dbReference type="EMBL" id="JAKKSL010000001">
    <property type="protein sequence ID" value="MCI2282610.1"/>
    <property type="molecule type" value="Genomic_DNA"/>
</dbReference>
<protein>
    <submittedName>
        <fullName evidence="2">Acyl-CoA synthetase</fullName>
    </submittedName>
</protein>
<feature type="domain" description="ApeI dehydratase-like" evidence="1">
    <location>
        <begin position="5"/>
        <end position="83"/>
    </location>
</feature>
<evidence type="ECO:0000259" key="1">
    <source>
        <dbReference type="Pfam" id="PF22818"/>
    </source>
</evidence>
<dbReference type="InterPro" id="IPR029069">
    <property type="entry name" value="HotDog_dom_sf"/>
</dbReference>
<reference evidence="2" key="1">
    <citation type="submission" date="2022-01" db="EMBL/GenBank/DDBJ databases">
        <title>Colwellia maritima, isolated from seawater.</title>
        <authorList>
            <person name="Kristyanto S."/>
            <person name="Jung J."/>
            <person name="Jeon C.O."/>
        </authorList>
    </citation>
    <scope>NUCLEOTIDE SEQUENCE</scope>
    <source>
        <strain evidence="2">MSW7</strain>
    </source>
</reference>
<name>A0ABS9WXH6_9GAMM</name>